<dbReference type="RefSeq" id="WP_208650566.1">
    <property type="nucleotide sequence ID" value="NZ_CP036528.1"/>
</dbReference>
<keyword evidence="1" id="KW-0285">Flavoprotein</keyword>
<dbReference type="GO" id="GO:0003995">
    <property type="term" value="F:acyl-CoA dehydrogenase activity"/>
    <property type="evidence" value="ECO:0007669"/>
    <property type="project" value="TreeGrafter"/>
</dbReference>
<sequence length="190" mass="21087">MPKLMGLRGNNSAPIEMKDCRIESKALIGNEGDGFKISREKLLPMGQLGISALQVGIAKAIYRESVEYVKNRFYSHNEKNLASFQSIQQIIAEMKIECDRAERSLEYMACQMEKGKLDMITLLEIKIIACEAVLKLANLCLKVCGGHAYSARSPLERYIRDSKAGTVLGPTPELLKELIGKIILDIPASI</sequence>
<dbReference type="InterPro" id="IPR036250">
    <property type="entry name" value="AcylCo_DH-like_C"/>
</dbReference>
<dbReference type="Gene3D" id="2.40.110.10">
    <property type="entry name" value="Butyryl-CoA Dehydrogenase, subunit A, domain 2"/>
    <property type="match status" value="1"/>
</dbReference>
<accession>A0A4P6UXI3</accession>
<dbReference type="EMBL" id="CP036528">
    <property type="protein sequence ID" value="QBK26888.1"/>
    <property type="molecule type" value="Genomic_DNA"/>
</dbReference>
<dbReference type="PANTHER" id="PTHR43884">
    <property type="entry name" value="ACYL-COA DEHYDROGENASE"/>
    <property type="match status" value="1"/>
</dbReference>
<proteinExistence type="predicted"/>
<evidence type="ECO:0000259" key="2">
    <source>
        <dbReference type="Pfam" id="PF00441"/>
    </source>
</evidence>
<dbReference type="KEGG" id="uth:DKZ56_14180"/>
<dbReference type="SUPFAM" id="SSF47203">
    <property type="entry name" value="Acyl-CoA dehydrogenase C-terminal domain-like"/>
    <property type="match status" value="1"/>
</dbReference>
<protein>
    <submittedName>
        <fullName evidence="3">Acyl-CoA dehydrogenase</fullName>
    </submittedName>
</protein>
<dbReference type="InterPro" id="IPR046373">
    <property type="entry name" value="Acyl-CoA_Oxase/DH_mid-dom_sf"/>
</dbReference>
<dbReference type="Proteomes" id="UP000291151">
    <property type="component" value="Chromosome"/>
</dbReference>
<feature type="domain" description="Acyl-CoA dehydrogenase/oxidase C-terminal" evidence="2">
    <location>
        <begin position="32"/>
        <end position="183"/>
    </location>
</feature>
<dbReference type="PANTHER" id="PTHR43884:SF12">
    <property type="entry name" value="ISOVALERYL-COA DEHYDROGENASE, MITOCHONDRIAL-RELATED"/>
    <property type="match status" value="1"/>
</dbReference>
<reference evidence="3 4" key="1">
    <citation type="submission" date="2019-02" db="EMBL/GenBank/DDBJ databases">
        <title>Ureibacillus thermophilus.</title>
        <authorList>
            <person name="Sunny J.S."/>
            <person name="Natarajan A."/>
            <person name="Saleena L.M."/>
        </authorList>
    </citation>
    <scope>NUCLEOTIDE SEQUENCE [LARGE SCALE GENOMIC DNA]</scope>
    <source>
        <strain evidence="3 4">LM102</strain>
    </source>
</reference>
<dbReference type="AlphaFoldDB" id="A0A4P6UXI3"/>
<organism evidence="3 4">
    <name type="scientific">Ureibacillus thermophilus</name>
    <dbReference type="NCBI Taxonomy" id="367743"/>
    <lineage>
        <taxon>Bacteria</taxon>
        <taxon>Bacillati</taxon>
        <taxon>Bacillota</taxon>
        <taxon>Bacilli</taxon>
        <taxon>Bacillales</taxon>
        <taxon>Caryophanaceae</taxon>
        <taxon>Ureibacillus</taxon>
    </lineage>
</organism>
<dbReference type="Pfam" id="PF00441">
    <property type="entry name" value="Acyl-CoA_dh_1"/>
    <property type="match status" value="1"/>
</dbReference>
<dbReference type="InterPro" id="IPR009075">
    <property type="entry name" value="AcylCo_DH/oxidase_C"/>
</dbReference>
<dbReference type="Gene3D" id="1.20.140.10">
    <property type="entry name" value="Butyryl-CoA Dehydrogenase, subunit A, domain 3"/>
    <property type="match status" value="1"/>
</dbReference>
<name>A0A4P6UXI3_9BACL</name>
<gene>
    <name evidence="3" type="ORF">DKZ56_14180</name>
</gene>
<keyword evidence="4" id="KW-1185">Reference proteome</keyword>
<evidence type="ECO:0000313" key="3">
    <source>
        <dbReference type="EMBL" id="QBK26888.1"/>
    </source>
</evidence>
<evidence type="ECO:0000313" key="4">
    <source>
        <dbReference type="Proteomes" id="UP000291151"/>
    </source>
</evidence>
<evidence type="ECO:0000256" key="1">
    <source>
        <dbReference type="ARBA" id="ARBA00022630"/>
    </source>
</evidence>